<evidence type="ECO:0000313" key="1">
    <source>
        <dbReference type="EMBL" id="CAB3981379.1"/>
    </source>
</evidence>
<dbReference type="Gene3D" id="3.40.395.10">
    <property type="entry name" value="Adenoviral Proteinase, Chain A"/>
    <property type="match status" value="1"/>
</dbReference>
<reference evidence="1" key="1">
    <citation type="submission" date="2020-04" db="EMBL/GenBank/DDBJ databases">
        <authorList>
            <person name="Alioto T."/>
            <person name="Alioto T."/>
            <person name="Gomez Garrido J."/>
        </authorList>
    </citation>
    <scope>NUCLEOTIDE SEQUENCE</scope>
    <source>
        <strain evidence="1">A484AB</strain>
    </source>
</reference>
<keyword evidence="2" id="KW-1185">Reference proteome</keyword>
<gene>
    <name evidence="1" type="ORF">PACLA_8A080427</name>
</gene>
<dbReference type="OrthoDB" id="6417850at2759"/>
<dbReference type="Proteomes" id="UP001152795">
    <property type="component" value="Unassembled WGS sequence"/>
</dbReference>
<proteinExistence type="predicted"/>
<sequence>MLRRVREYRAHRFRKKRCLRLLRMNTAQITHALEQDPVTSKKFCGVFPSDKLPQTINRYPCGFVANTDPSSKPGTHWVAFYFPSEEKGEFFDSYGHAPEYYRESFGDFLKSRAWDFNRRKLQSAWSDIYATTPSTVPDCYVKEYTLLVTVPVPQISPQHRPLHRQHIVNPSSY</sequence>
<dbReference type="EMBL" id="CACRXK020000383">
    <property type="protein sequence ID" value="CAB3981379.1"/>
    <property type="molecule type" value="Genomic_DNA"/>
</dbReference>
<protein>
    <submittedName>
        <fullName evidence="1">ADP-dependent glucokinase</fullName>
    </submittedName>
</protein>
<comment type="caution">
    <text evidence="1">The sequence shown here is derived from an EMBL/GenBank/DDBJ whole genome shotgun (WGS) entry which is preliminary data.</text>
</comment>
<accession>A0A7D9HCJ3</accession>
<organism evidence="1 2">
    <name type="scientific">Paramuricea clavata</name>
    <name type="common">Red gorgonian</name>
    <name type="synonym">Violescent sea-whip</name>
    <dbReference type="NCBI Taxonomy" id="317549"/>
    <lineage>
        <taxon>Eukaryota</taxon>
        <taxon>Metazoa</taxon>
        <taxon>Cnidaria</taxon>
        <taxon>Anthozoa</taxon>
        <taxon>Octocorallia</taxon>
        <taxon>Malacalcyonacea</taxon>
        <taxon>Plexauridae</taxon>
        <taxon>Paramuricea</taxon>
    </lineage>
</organism>
<evidence type="ECO:0000313" key="2">
    <source>
        <dbReference type="Proteomes" id="UP001152795"/>
    </source>
</evidence>
<dbReference type="AlphaFoldDB" id="A0A7D9HCJ3"/>
<name>A0A7D9HCJ3_PARCT</name>